<evidence type="ECO:0000256" key="2">
    <source>
        <dbReference type="ARBA" id="ARBA00006611"/>
    </source>
</evidence>
<dbReference type="EMBL" id="LCMG01000009">
    <property type="protein sequence ID" value="KKU33448.1"/>
    <property type="molecule type" value="Genomic_DNA"/>
</dbReference>
<comment type="similarity">
    <text evidence="2">Belongs to the GSP E family.</text>
</comment>
<evidence type="ECO:0000313" key="7">
    <source>
        <dbReference type="EMBL" id="KKU33448.1"/>
    </source>
</evidence>
<dbReference type="GO" id="GO:0009297">
    <property type="term" value="P:pilus assembly"/>
    <property type="evidence" value="ECO:0007669"/>
    <property type="project" value="InterPro"/>
</dbReference>
<dbReference type="InterPro" id="IPR027417">
    <property type="entry name" value="P-loop_NTPase"/>
</dbReference>
<dbReference type="PATRIC" id="fig|1619001.3.peg.487"/>
<dbReference type="GO" id="GO:0005524">
    <property type="term" value="F:ATP binding"/>
    <property type="evidence" value="ECO:0007669"/>
    <property type="project" value="UniProtKB-KW"/>
</dbReference>
<dbReference type="SUPFAM" id="SSF160246">
    <property type="entry name" value="EspE N-terminal domain-like"/>
    <property type="match status" value="1"/>
</dbReference>
<dbReference type="InterPro" id="IPR001482">
    <property type="entry name" value="T2SS/T4SS_dom"/>
</dbReference>
<protein>
    <submittedName>
        <fullName evidence="7">Type IV-A pilus assembly ATPase PilB</fullName>
    </submittedName>
</protein>
<dbReference type="Pfam" id="PF00437">
    <property type="entry name" value="T2SSE"/>
    <property type="match status" value="1"/>
</dbReference>
<keyword evidence="5" id="KW-0067">ATP-binding</keyword>
<comment type="caution">
    <text evidence="7">The sequence shown here is derived from an EMBL/GenBank/DDBJ whole genome shotgun (WGS) entry which is preliminary data.</text>
</comment>
<proteinExistence type="inferred from homology"/>
<dbReference type="InterPro" id="IPR013374">
    <property type="entry name" value="ATPase_typ4_pilus-assembl_PilB"/>
</dbReference>
<dbReference type="InterPro" id="IPR037257">
    <property type="entry name" value="T2SS_E_N_sf"/>
</dbReference>
<dbReference type="Proteomes" id="UP000034705">
    <property type="component" value="Unassembled WGS sequence"/>
</dbReference>
<accession>A0A0G1RTZ3</accession>
<dbReference type="AlphaFoldDB" id="A0A0G1RTZ3"/>
<dbReference type="Gene3D" id="3.40.50.300">
    <property type="entry name" value="P-loop containing nucleotide triphosphate hydrolases"/>
    <property type="match status" value="1"/>
</dbReference>
<evidence type="ECO:0000256" key="4">
    <source>
        <dbReference type="ARBA" id="ARBA00022741"/>
    </source>
</evidence>
<dbReference type="NCBIfam" id="TIGR02538">
    <property type="entry name" value="type_IV_pilB"/>
    <property type="match status" value="1"/>
</dbReference>
<evidence type="ECO:0000256" key="1">
    <source>
        <dbReference type="ARBA" id="ARBA00004496"/>
    </source>
</evidence>
<dbReference type="GO" id="GO:0016887">
    <property type="term" value="F:ATP hydrolysis activity"/>
    <property type="evidence" value="ECO:0007669"/>
    <property type="project" value="InterPro"/>
</dbReference>
<dbReference type="Pfam" id="PF05157">
    <property type="entry name" value="MshEN"/>
    <property type="match status" value="1"/>
</dbReference>
<dbReference type="CDD" id="cd01129">
    <property type="entry name" value="PulE-GspE-like"/>
    <property type="match status" value="1"/>
</dbReference>
<dbReference type="SUPFAM" id="SSF52540">
    <property type="entry name" value="P-loop containing nucleoside triphosphate hydrolases"/>
    <property type="match status" value="1"/>
</dbReference>
<dbReference type="FunFam" id="3.30.450.90:FF:000001">
    <property type="entry name" value="Type II secretion system ATPase GspE"/>
    <property type="match status" value="1"/>
</dbReference>
<reference evidence="7 8" key="1">
    <citation type="journal article" date="2015" name="Nature">
        <title>rRNA introns, odd ribosomes, and small enigmatic genomes across a large radiation of phyla.</title>
        <authorList>
            <person name="Brown C.T."/>
            <person name="Hug L.A."/>
            <person name="Thomas B.C."/>
            <person name="Sharon I."/>
            <person name="Castelle C.J."/>
            <person name="Singh A."/>
            <person name="Wilkins M.J."/>
            <person name="Williams K.H."/>
            <person name="Banfield J.F."/>
        </authorList>
    </citation>
    <scope>NUCLEOTIDE SEQUENCE [LARGE SCALE GENOMIC DNA]</scope>
</reference>
<evidence type="ECO:0000313" key="8">
    <source>
        <dbReference type="Proteomes" id="UP000034705"/>
    </source>
</evidence>
<evidence type="ECO:0000259" key="6">
    <source>
        <dbReference type="PROSITE" id="PS00662"/>
    </source>
</evidence>
<dbReference type="PANTHER" id="PTHR30258">
    <property type="entry name" value="TYPE II SECRETION SYSTEM PROTEIN GSPE-RELATED"/>
    <property type="match status" value="1"/>
</dbReference>
<dbReference type="GO" id="GO:0005886">
    <property type="term" value="C:plasma membrane"/>
    <property type="evidence" value="ECO:0007669"/>
    <property type="project" value="TreeGrafter"/>
</dbReference>
<dbReference type="PANTHER" id="PTHR30258:SF1">
    <property type="entry name" value="PROTEIN TRANSPORT PROTEIN HOFB HOMOLOG"/>
    <property type="match status" value="1"/>
</dbReference>
<gene>
    <name evidence="7" type="ORF">UX45_C0009G0016</name>
</gene>
<dbReference type="GO" id="GO:0005737">
    <property type="term" value="C:cytoplasm"/>
    <property type="evidence" value="ECO:0007669"/>
    <property type="project" value="UniProtKB-SubCell"/>
</dbReference>
<name>A0A0G1RTZ3_9BACT</name>
<feature type="domain" description="Bacterial type II secretion system protein E" evidence="6">
    <location>
        <begin position="397"/>
        <end position="411"/>
    </location>
</feature>
<dbReference type="Gene3D" id="3.30.450.90">
    <property type="match status" value="1"/>
</dbReference>
<dbReference type="FunFam" id="3.40.50.300:FF:000398">
    <property type="entry name" value="Type IV pilus assembly ATPase PilB"/>
    <property type="match status" value="1"/>
</dbReference>
<dbReference type="PROSITE" id="PS00662">
    <property type="entry name" value="T2SP_E"/>
    <property type="match status" value="1"/>
</dbReference>
<comment type="subcellular location">
    <subcellularLocation>
        <location evidence="1">Cytoplasm</location>
    </subcellularLocation>
</comment>
<sequence>MSNKKSAGIQPDQLRVGELLVREKIITPMQLRKAVEDQTAQGGSIGHQLTKLGYLNENVLIAFLSKQYGVPSINPMAETIDIPSEVLRSVSRDFCLRHLVIPIMKVEGNRFVVAMADPGNIHVIDDLRSLIQGEIDPVVATEGQIREAITKYYSMCVTFEDVARDLDLEEIALEETGVEEDISIGDLTRFAEEEPVVRLVNVVLRDAVTRGVSDIHLEPFEKQFRIRYRVDGILYEVMKPPFKLRHAIVSRIKIMARLDITERRIPQDGRIVLRLGKDKVMDFRVSTLPTVHGERVVLRLLDRSNLQLDMTKLGFEERALVDFKDALRRPHGMVLVTGPTGSGKTTTLYSALTELNRMTTNLLTAEDPVEYELFGISQIQVDEKAGRGFPLVIRSFLRQDPDIIMVGEIRDFETAEIAVKAALTGHLVLSTLHTNDAPSAVGRLLQMGIEPYLVAATINAIGAQRLVRKLCAKCRAPVDIPEATLVEVGIPPEEIGSFQTMRGVGCAECNNTGYRGRIAIYEIMMITEEIREFIQNSASANELKREAIRQGMKTLRMSALTKLREGVTTLEEVVRNTAPD</sequence>
<dbReference type="InterPro" id="IPR007831">
    <property type="entry name" value="T2SS_GspE_N"/>
</dbReference>
<dbReference type="Gene3D" id="3.30.300.160">
    <property type="entry name" value="Type II secretion system, protein E, N-terminal domain"/>
    <property type="match status" value="1"/>
</dbReference>
<organism evidence="7 8">
    <name type="scientific">Candidatus Uhrbacteria bacterium GW2011_GWF2_46_218</name>
    <dbReference type="NCBI Taxonomy" id="1619001"/>
    <lineage>
        <taxon>Bacteria</taxon>
        <taxon>Candidatus Uhriibacteriota</taxon>
    </lineage>
</organism>
<evidence type="ECO:0000256" key="5">
    <source>
        <dbReference type="ARBA" id="ARBA00022840"/>
    </source>
</evidence>
<evidence type="ECO:0000256" key="3">
    <source>
        <dbReference type="ARBA" id="ARBA00022490"/>
    </source>
</evidence>
<keyword evidence="3" id="KW-0963">Cytoplasm</keyword>
<keyword evidence="4" id="KW-0547">Nucleotide-binding</keyword>